<dbReference type="Pfam" id="PF10531">
    <property type="entry name" value="SLBB"/>
    <property type="match status" value="1"/>
</dbReference>
<dbReference type="SMART" id="SM00928">
    <property type="entry name" value="NADH_4Fe-4S"/>
    <property type="match status" value="1"/>
</dbReference>
<evidence type="ECO:0000256" key="2">
    <source>
        <dbReference type="ARBA" id="ARBA00007523"/>
    </source>
</evidence>
<name>A0ABV4TX85_9GAMM</name>
<dbReference type="Gene3D" id="3.40.50.11540">
    <property type="entry name" value="NADH-ubiquinone oxidoreductase 51kDa subunit"/>
    <property type="match status" value="1"/>
</dbReference>
<evidence type="ECO:0000256" key="4">
    <source>
        <dbReference type="ARBA" id="ARBA00022485"/>
    </source>
</evidence>
<keyword evidence="5" id="KW-0479">Metal-binding</keyword>
<dbReference type="SUPFAM" id="SSF142984">
    <property type="entry name" value="Nqo1 middle domain-like"/>
    <property type="match status" value="1"/>
</dbReference>
<feature type="region of interest" description="Disordered" evidence="10">
    <location>
        <begin position="1"/>
        <end position="25"/>
    </location>
</feature>
<dbReference type="InterPro" id="IPR001949">
    <property type="entry name" value="NADH-UbQ_OxRdtase_51kDa_CS"/>
</dbReference>
<dbReference type="InterPro" id="IPR019575">
    <property type="entry name" value="Nuop51_4Fe4S-bd"/>
</dbReference>
<dbReference type="Pfam" id="PF10589">
    <property type="entry name" value="NADH_4Fe-4S"/>
    <property type="match status" value="1"/>
</dbReference>
<dbReference type="InterPro" id="IPR037225">
    <property type="entry name" value="Nuo51_FMN-bd_sf"/>
</dbReference>
<evidence type="ECO:0000313" key="12">
    <source>
        <dbReference type="EMBL" id="MFA9461199.1"/>
    </source>
</evidence>
<dbReference type="CDD" id="cd03082">
    <property type="entry name" value="TRX_Fd_NuoE_W_FDH_beta"/>
    <property type="match status" value="1"/>
</dbReference>
<dbReference type="EMBL" id="JBGUAW010000006">
    <property type="protein sequence ID" value="MFA9461199.1"/>
    <property type="molecule type" value="Genomic_DNA"/>
</dbReference>
<dbReference type="Proteomes" id="UP001575181">
    <property type="component" value="Unassembled WGS sequence"/>
</dbReference>
<dbReference type="Gene3D" id="3.40.30.10">
    <property type="entry name" value="Glutaredoxin"/>
    <property type="match status" value="1"/>
</dbReference>
<feature type="domain" description="NADH-ubiquinone oxidoreductase 51kDa subunit iron-sulphur binding" evidence="11">
    <location>
        <begin position="482"/>
        <end position="527"/>
    </location>
</feature>
<evidence type="ECO:0000256" key="3">
    <source>
        <dbReference type="ARBA" id="ARBA00019901"/>
    </source>
</evidence>
<keyword evidence="13" id="KW-1185">Reference proteome</keyword>
<accession>A0ABV4TX85</accession>
<dbReference type="InterPro" id="IPR036249">
    <property type="entry name" value="Thioredoxin-like_sf"/>
</dbReference>
<evidence type="ECO:0000256" key="6">
    <source>
        <dbReference type="ARBA" id="ARBA00023004"/>
    </source>
</evidence>
<protein>
    <recommendedName>
        <fullName evidence="3">NADH-quinone oxidoreductase subunit F</fullName>
    </recommendedName>
    <alternativeName>
        <fullName evidence="8">NADH dehydrogenase I subunit F</fullName>
    </alternativeName>
    <alternativeName>
        <fullName evidence="9">NDH-1 subunit F</fullName>
    </alternativeName>
</protein>
<evidence type="ECO:0000256" key="10">
    <source>
        <dbReference type="SAM" id="MobiDB-lite"/>
    </source>
</evidence>
<keyword evidence="6" id="KW-0408">Iron</keyword>
<dbReference type="Gene3D" id="1.20.1440.230">
    <property type="entry name" value="NADH-ubiquinone oxidoreductase 51kDa subunit, iron-sulphur binding domain"/>
    <property type="match status" value="1"/>
</dbReference>
<dbReference type="InterPro" id="IPR019554">
    <property type="entry name" value="Soluble_ligand-bd"/>
</dbReference>
<evidence type="ECO:0000256" key="5">
    <source>
        <dbReference type="ARBA" id="ARBA00022723"/>
    </source>
</evidence>
<evidence type="ECO:0000256" key="9">
    <source>
        <dbReference type="ARBA" id="ARBA00032787"/>
    </source>
</evidence>
<dbReference type="Gene3D" id="3.10.20.600">
    <property type="match status" value="1"/>
</dbReference>
<evidence type="ECO:0000313" key="13">
    <source>
        <dbReference type="Proteomes" id="UP001575181"/>
    </source>
</evidence>
<dbReference type="SUPFAM" id="SSF140490">
    <property type="entry name" value="Nqo1C-terminal domain-like"/>
    <property type="match status" value="1"/>
</dbReference>
<comment type="cofactor">
    <cofactor evidence="1">
        <name>FMN</name>
        <dbReference type="ChEBI" id="CHEBI:58210"/>
    </cofactor>
</comment>
<evidence type="ECO:0000256" key="8">
    <source>
        <dbReference type="ARBA" id="ARBA00031578"/>
    </source>
</evidence>
<sequence>MANSKTGTDLKRPRPFPKGRPTEPQAQEAVEALIGADPREADRVLEYLHRIQDRFGHVSAQHVVALARVLNLAHTEVYEVASFYDRFDIVKENEEPPPPVTIQVCDSVACDMAGAGPLMEALANRLEGEVRVERAPCVGLCAEAPVAVAGRRQIGHADTEKVVNALQEGQLEPEVPDYTDYQAYVADGGYRIFREVAAGERSSDAVIDEIEAAGLRGLGGAGFPAAIKWRTVRDQPGTALVAINIDESEPGTFKDRYYLQRDPHRFLEGALIAAHAVGANGVYLYLRDEYDEGHRILNQEIAALQADPPADLPPIQLRRGAGAYICGEESAMVESIEGHRGMPRLRPPLVAQVGLFGAPTLEQNMETMHWVRDILEQGSDWYKGHGRNGRSGLRTFSVSGRVQNPGVHQAPAGITLNELIEEHCGGMLPGHQLYGYLVGGASGGILPASLADVPLDFDTLQEHGCFIGSFAIVVLSDHDTARHAALNAMRFFADESCGKCTPCRVGTAKASYLMAEPEWNEELLSELADSMVDASICGLGQAAPNPLNSVLKYFREELDNGR</sequence>
<dbReference type="InterPro" id="IPR011538">
    <property type="entry name" value="Nuo51_FMN-bd"/>
</dbReference>
<dbReference type="InterPro" id="IPR037207">
    <property type="entry name" value="Nuop51_4Fe4S-bd_sf"/>
</dbReference>
<keyword evidence="7" id="KW-0411">Iron-sulfur</keyword>
<dbReference type="PANTHER" id="PTHR43578:SF3">
    <property type="entry name" value="NADH-QUINONE OXIDOREDUCTASE SUBUNIT F"/>
    <property type="match status" value="1"/>
</dbReference>
<comment type="similarity">
    <text evidence="2">Belongs to the complex I 51 kDa subunit family.</text>
</comment>
<reference evidence="12 13" key="1">
    <citation type="submission" date="2024-08" db="EMBL/GenBank/DDBJ databases">
        <title>Whole-genome sequencing of halo(alkali)philic microorganisms from hypersaline lakes.</title>
        <authorList>
            <person name="Sorokin D.Y."/>
            <person name="Merkel A.Y."/>
            <person name="Messina E."/>
            <person name="Yakimov M."/>
        </authorList>
    </citation>
    <scope>NUCLEOTIDE SEQUENCE [LARGE SCALE GENOMIC DNA]</scope>
    <source>
        <strain evidence="12 13">Cl-TMA</strain>
    </source>
</reference>
<dbReference type="InterPro" id="IPR041921">
    <property type="entry name" value="NuoE_N"/>
</dbReference>
<evidence type="ECO:0000259" key="11">
    <source>
        <dbReference type="SMART" id="SM00928"/>
    </source>
</evidence>
<dbReference type="PANTHER" id="PTHR43578">
    <property type="entry name" value="NADH-QUINONE OXIDOREDUCTASE SUBUNIT F"/>
    <property type="match status" value="1"/>
</dbReference>
<dbReference type="SUPFAM" id="SSF142019">
    <property type="entry name" value="Nqo1 FMN-binding domain-like"/>
    <property type="match status" value="1"/>
</dbReference>
<proteinExistence type="inferred from homology"/>
<dbReference type="PROSITE" id="PS00645">
    <property type="entry name" value="COMPLEX1_51K_2"/>
    <property type="match status" value="1"/>
</dbReference>
<evidence type="ECO:0000256" key="7">
    <source>
        <dbReference type="ARBA" id="ARBA00023014"/>
    </source>
</evidence>
<dbReference type="Gene3D" id="1.10.10.1590">
    <property type="entry name" value="NADH-quinone oxidoreductase subunit E"/>
    <property type="match status" value="1"/>
</dbReference>
<comment type="caution">
    <text evidence="12">The sequence shown here is derived from an EMBL/GenBank/DDBJ whole genome shotgun (WGS) entry which is preliminary data.</text>
</comment>
<keyword evidence="4" id="KW-0004">4Fe-4S</keyword>
<gene>
    <name evidence="12" type="ORF">ACERLL_10215</name>
</gene>
<dbReference type="SUPFAM" id="SSF52833">
    <property type="entry name" value="Thioredoxin-like"/>
    <property type="match status" value="1"/>
</dbReference>
<dbReference type="Pfam" id="PF01512">
    <property type="entry name" value="Complex1_51K"/>
    <property type="match status" value="1"/>
</dbReference>
<organism evidence="12 13">
    <name type="scientific">Thiohalorhabdus methylotrophus</name>
    <dbReference type="NCBI Taxonomy" id="3242694"/>
    <lineage>
        <taxon>Bacteria</taxon>
        <taxon>Pseudomonadati</taxon>
        <taxon>Pseudomonadota</taxon>
        <taxon>Gammaproteobacteria</taxon>
        <taxon>Thiohalorhabdales</taxon>
        <taxon>Thiohalorhabdaceae</taxon>
        <taxon>Thiohalorhabdus</taxon>
    </lineage>
</organism>
<dbReference type="Pfam" id="PF01257">
    <property type="entry name" value="2Fe-2S_thioredx"/>
    <property type="match status" value="1"/>
</dbReference>
<evidence type="ECO:0000256" key="1">
    <source>
        <dbReference type="ARBA" id="ARBA00001917"/>
    </source>
</evidence>
<dbReference type="RefSeq" id="WP_373655985.1">
    <property type="nucleotide sequence ID" value="NZ_JBGUAW010000006.1"/>
</dbReference>